<evidence type="ECO:0000259" key="1">
    <source>
        <dbReference type="PROSITE" id="PS51750"/>
    </source>
</evidence>
<accession>A0A3G5ACN4</accession>
<name>A0A3G5ACN4_9VIRU</name>
<dbReference type="SMART" id="SM00974">
    <property type="entry name" value="T5orf172"/>
    <property type="match status" value="1"/>
</dbReference>
<feature type="domain" description="Bro-N" evidence="1">
    <location>
        <begin position="1"/>
        <end position="54"/>
    </location>
</feature>
<protein>
    <submittedName>
        <fullName evidence="2">BRO-N domain protein</fullName>
    </submittedName>
</protein>
<dbReference type="InterPro" id="IPR003497">
    <property type="entry name" value="BRO_N_domain"/>
</dbReference>
<dbReference type="Pfam" id="PF13455">
    <property type="entry name" value="MUG113"/>
    <property type="match status" value="1"/>
</dbReference>
<sequence>MPNYSELHLNVQPHSVYINEPGLYELVTKSTKQIAIDFRTWLFNDVLPEIHKYGKYELSKKHQIEMEKTRKEMYALKQNVKNMKHNAKKIKYPKGGAIYIIRPLAGDPAFLKIGKTRDLEKRIRTYNTGVPDNMKLLYFLYVDDPDGVETCLKTMLKKYQYRENKEYYKCKKKIVVDAILKCDNFTRGEFYCDKCTNLVDRCELSRHLDANHNHTFLDLGAEEEIEFRIYTEIADEQKYHDHDSDVEQMGGNNKGSHQDYEYKYKKYKHKYLKYVLKKQTR</sequence>
<gene>
    <name evidence="2" type="ORF">Hyperionvirus4_64</name>
</gene>
<dbReference type="InterPro" id="IPR018306">
    <property type="entry name" value="Phage_T5_Orf172_DNA-bd"/>
</dbReference>
<evidence type="ECO:0000313" key="2">
    <source>
        <dbReference type="EMBL" id="AYV83099.1"/>
    </source>
</evidence>
<proteinExistence type="predicted"/>
<organism evidence="2">
    <name type="scientific">Hyperionvirus sp</name>
    <dbReference type="NCBI Taxonomy" id="2487770"/>
    <lineage>
        <taxon>Viruses</taxon>
        <taxon>Varidnaviria</taxon>
        <taxon>Bamfordvirae</taxon>
        <taxon>Nucleocytoviricota</taxon>
        <taxon>Megaviricetes</taxon>
        <taxon>Imitervirales</taxon>
        <taxon>Mimiviridae</taxon>
        <taxon>Klosneuvirinae</taxon>
    </lineage>
</organism>
<reference evidence="2" key="1">
    <citation type="submission" date="2018-10" db="EMBL/GenBank/DDBJ databases">
        <title>Hidden diversity of soil giant viruses.</title>
        <authorList>
            <person name="Schulz F."/>
            <person name="Alteio L."/>
            <person name="Goudeau D."/>
            <person name="Ryan E.M."/>
            <person name="Malmstrom R.R."/>
            <person name="Blanchard J."/>
            <person name="Woyke T."/>
        </authorList>
    </citation>
    <scope>NUCLEOTIDE SEQUENCE</scope>
    <source>
        <strain evidence="2">HYV1</strain>
    </source>
</reference>
<dbReference type="Pfam" id="PF02498">
    <property type="entry name" value="Bro-N"/>
    <property type="match status" value="1"/>
</dbReference>
<dbReference type="EMBL" id="MK072386">
    <property type="protein sequence ID" value="AYV83099.1"/>
    <property type="molecule type" value="Genomic_DNA"/>
</dbReference>
<dbReference type="PROSITE" id="PS51750">
    <property type="entry name" value="BRO_N"/>
    <property type="match status" value="1"/>
</dbReference>